<keyword evidence="1" id="KW-0812">Transmembrane</keyword>
<accession>A0A6A0H813</accession>
<dbReference type="EMBL" id="JQDR03005956">
    <property type="protein sequence ID" value="KAA0200937.1"/>
    <property type="molecule type" value="Genomic_DNA"/>
</dbReference>
<proteinExistence type="predicted"/>
<reference evidence="2" key="2">
    <citation type="journal article" date="2018" name="Environ. Sci. Technol.">
        <title>The Toxicogenome of Hyalella azteca: A Model for Sediment Ecotoxicology and Evolutionary Toxicology.</title>
        <authorList>
            <person name="Poynton H.C."/>
            <person name="Hasenbein S."/>
            <person name="Benoit J.B."/>
            <person name="Sepulveda M.S."/>
            <person name="Poelchau M.F."/>
            <person name="Hughes D.S.T."/>
            <person name="Murali S.C."/>
            <person name="Chen S."/>
            <person name="Glastad K.M."/>
            <person name="Goodisman M.A.D."/>
            <person name="Werren J.H."/>
            <person name="Vineis J.H."/>
            <person name="Bowen J.L."/>
            <person name="Friedrich M."/>
            <person name="Jones J."/>
            <person name="Robertson H.M."/>
            <person name="Feyereisen R."/>
            <person name="Mechler-Hickson A."/>
            <person name="Mathers N."/>
            <person name="Lee C.E."/>
            <person name="Colbourne J.K."/>
            <person name="Biales A."/>
            <person name="Johnston J.S."/>
            <person name="Wellborn G.A."/>
            <person name="Rosendale A.J."/>
            <person name="Cridge A.G."/>
            <person name="Munoz-Torres M.C."/>
            <person name="Bain P.A."/>
            <person name="Manny A.R."/>
            <person name="Major K.M."/>
            <person name="Lambert F.N."/>
            <person name="Vulpe C.D."/>
            <person name="Tuck P."/>
            <person name="Blalock B.J."/>
            <person name="Lin Y.Y."/>
            <person name="Smith M.E."/>
            <person name="Ochoa-Acuna H."/>
            <person name="Chen M.M."/>
            <person name="Childers C.P."/>
            <person name="Qu J."/>
            <person name="Dugan S."/>
            <person name="Lee S.L."/>
            <person name="Chao H."/>
            <person name="Dinh H."/>
            <person name="Han Y."/>
            <person name="Doddapaneni H."/>
            <person name="Worley K.C."/>
            <person name="Muzny D.M."/>
            <person name="Gibbs R.A."/>
            <person name="Richards S."/>
        </authorList>
    </citation>
    <scope>NUCLEOTIDE SEQUENCE</scope>
    <source>
        <strain evidence="2">HAZT.00-mixed</strain>
        <tissue evidence="2">Whole organism</tissue>
    </source>
</reference>
<feature type="transmembrane region" description="Helical" evidence="1">
    <location>
        <begin position="197"/>
        <end position="215"/>
    </location>
</feature>
<comment type="caution">
    <text evidence="2">The sequence shown here is derived from an EMBL/GenBank/DDBJ whole genome shotgun (WGS) entry which is preliminary data.</text>
</comment>
<sequence>MKQLASEIENLTRPWVQVRNDSKQSSFHRIPDDRTLPVRSNGISKLKSSERIMFLTPLHGGIWTMCVDLSEEQQNNLTAQGFGMSGCINYLDPPNASRGQRSDWIQRMQNLSISCALVCCIILASCALVGFFGILNRQISAVLVTGVMYILANWNIKKTAPFLSAIFAVFCLAIMHFKRRTKKDCANVDSQGLNSHFISLVSAFLNAARVFSYGWSLSMGWAGAVVCLGAALLWLLLARIMRYNPISLS</sequence>
<gene>
    <name evidence="2" type="ORF">HAZT_HAZT005242</name>
</gene>
<dbReference type="Gene3D" id="1.20.140.150">
    <property type="match status" value="1"/>
</dbReference>
<keyword evidence="1" id="KW-1133">Transmembrane helix</keyword>
<dbReference type="AlphaFoldDB" id="A0A6A0H813"/>
<evidence type="ECO:0000256" key="1">
    <source>
        <dbReference type="SAM" id="Phobius"/>
    </source>
</evidence>
<name>A0A6A0H813_HYAAZ</name>
<dbReference type="Proteomes" id="UP000711488">
    <property type="component" value="Unassembled WGS sequence"/>
</dbReference>
<reference evidence="2" key="1">
    <citation type="submission" date="2014-08" db="EMBL/GenBank/DDBJ databases">
        <authorList>
            <person name="Murali S."/>
            <person name="Richards S."/>
            <person name="Bandaranaike D."/>
            <person name="Bellair M."/>
            <person name="Blankenburg K."/>
            <person name="Chao H."/>
            <person name="Dinh H."/>
            <person name="Doddapaneni H."/>
            <person name="Dugan-Rocha S."/>
            <person name="Elkadiri S."/>
            <person name="Gnanaolivu R."/>
            <person name="Hughes D."/>
            <person name="Lee S."/>
            <person name="Li M."/>
            <person name="Ming W."/>
            <person name="Munidasa M."/>
            <person name="Muniz J."/>
            <person name="Nguyen L."/>
            <person name="Osuji N."/>
            <person name="Pu L.-L."/>
            <person name="Puazo M."/>
            <person name="Skinner E."/>
            <person name="Qu C."/>
            <person name="Quiroz J."/>
            <person name="Raj R."/>
            <person name="Weissenberger G."/>
            <person name="Xin Y."/>
            <person name="Zou X."/>
            <person name="Han Y."/>
            <person name="Worley K."/>
            <person name="Muzny D."/>
            <person name="Gibbs R."/>
        </authorList>
    </citation>
    <scope>NUCLEOTIDE SEQUENCE</scope>
    <source>
        <strain evidence="2">HAZT.00-mixed</strain>
        <tissue evidence="2">Whole organism</tissue>
    </source>
</reference>
<evidence type="ECO:0008006" key="3">
    <source>
        <dbReference type="Google" id="ProtNLM"/>
    </source>
</evidence>
<dbReference type="OrthoDB" id="6419888at2759"/>
<feature type="transmembrane region" description="Helical" evidence="1">
    <location>
        <begin position="221"/>
        <end position="241"/>
    </location>
</feature>
<feature type="transmembrane region" description="Helical" evidence="1">
    <location>
        <begin position="111"/>
        <end position="135"/>
    </location>
</feature>
<feature type="transmembrane region" description="Helical" evidence="1">
    <location>
        <begin position="159"/>
        <end position="177"/>
    </location>
</feature>
<protein>
    <recommendedName>
        <fullName evidence="3">Transmembrane protein</fullName>
    </recommendedName>
</protein>
<evidence type="ECO:0000313" key="2">
    <source>
        <dbReference type="EMBL" id="KAA0200937.1"/>
    </source>
</evidence>
<reference evidence="2" key="3">
    <citation type="submission" date="2019-06" db="EMBL/GenBank/DDBJ databases">
        <authorList>
            <person name="Poynton C."/>
            <person name="Hasenbein S."/>
            <person name="Benoit J.B."/>
            <person name="Sepulveda M.S."/>
            <person name="Poelchau M.F."/>
            <person name="Murali S.C."/>
            <person name="Chen S."/>
            <person name="Glastad K.M."/>
            <person name="Werren J.H."/>
            <person name="Vineis J.H."/>
            <person name="Bowen J.L."/>
            <person name="Friedrich M."/>
            <person name="Jones J."/>
            <person name="Robertson H.M."/>
            <person name="Feyereisen R."/>
            <person name="Mechler-Hickson A."/>
            <person name="Mathers N."/>
            <person name="Lee C.E."/>
            <person name="Colbourne J.K."/>
            <person name="Biales A."/>
            <person name="Johnston J.S."/>
            <person name="Wellborn G.A."/>
            <person name="Rosendale A.J."/>
            <person name="Cridge A.G."/>
            <person name="Munoz-Torres M.C."/>
            <person name="Bain P.A."/>
            <person name="Manny A.R."/>
            <person name="Major K.M."/>
            <person name="Lambert F.N."/>
            <person name="Vulpe C.D."/>
            <person name="Tuck P."/>
            <person name="Blalock B.J."/>
            <person name="Lin Y.-Y."/>
            <person name="Smith M.E."/>
            <person name="Ochoa-Acuna H."/>
            <person name="Chen M.-J.M."/>
            <person name="Childers C.P."/>
            <person name="Qu J."/>
            <person name="Dugan S."/>
            <person name="Lee S.L."/>
            <person name="Chao H."/>
            <person name="Dinh H."/>
            <person name="Han Y."/>
            <person name="Doddapaneni H."/>
            <person name="Worley K.C."/>
            <person name="Muzny D.M."/>
            <person name="Gibbs R.A."/>
            <person name="Richards S."/>
        </authorList>
    </citation>
    <scope>NUCLEOTIDE SEQUENCE</scope>
    <source>
        <strain evidence="2">HAZT.00-mixed</strain>
        <tissue evidence="2">Whole organism</tissue>
    </source>
</reference>
<keyword evidence="1" id="KW-0472">Membrane</keyword>
<organism evidence="2">
    <name type="scientific">Hyalella azteca</name>
    <name type="common">Amphipod</name>
    <dbReference type="NCBI Taxonomy" id="294128"/>
    <lineage>
        <taxon>Eukaryota</taxon>
        <taxon>Metazoa</taxon>
        <taxon>Ecdysozoa</taxon>
        <taxon>Arthropoda</taxon>
        <taxon>Crustacea</taxon>
        <taxon>Multicrustacea</taxon>
        <taxon>Malacostraca</taxon>
        <taxon>Eumalacostraca</taxon>
        <taxon>Peracarida</taxon>
        <taxon>Amphipoda</taxon>
        <taxon>Senticaudata</taxon>
        <taxon>Talitrida</taxon>
        <taxon>Talitroidea</taxon>
        <taxon>Hyalellidae</taxon>
        <taxon>Hyalella</taxon>
    </lineage>
</organism>